<reference evidence="3 4" key="1">
    <citation type="journal article" date="2012" name="J. Bacteriol.">
        <title>Draft Genome Sequence of the Soil Bacterium Burkholderia terrae Strain BS001, Which Interacts with Fungal Surface Structures.</title>
        <authorList>
            <person name="Nazir R."/>
            <person name="Hansen M.A."/>
            <person name="Sorensen S."/>
            <person name="van Elsas J.D."/>
        </authorList>
    </citation>
    <scope>NUCLEOTIDE SEQUENCE [LARGE SCALE GENOMIC DNA]</scope>
    <source>
        <strain evidence="3 4">BS001</strain>
    </source>
</reference>
<feature type="domain" description="Cas12f1-like TNB" evidence="2">
    <location>
        <begin position="23"/>
        <end position="90"/>
    </location>
</feature>
<organism evidence="3 4">
    <name type="scientific">Paraburkholderia hospita</name>
    <dbReference type="NCBI Taxonomy" id="169430"/>
    <lineage>
        <taxon>Bacteria</taxon>
        <taxon>Pseudomonadati</taxon>
        <taxon>Pseudomonadota</taxon>
        <taxon>Betaproteobacteria</taxon>
        <taxon>Burkholderiales</taxon>
        <taxon>Burkholderiaceae</taxon>
        <taxon>Paraburkholderia</taxon>
    </lineage>
</organism>
<evidence type="ECO:0000259" key="2">
    <source>
        <dbReference type="Pfam" id="PF07282"/>
    </source>
</evidence>
<evidence type="ECO:0000256" key="1">
    <source>
        <dbReference type="ARBA" id="ARBA00023125"/>
    </source>
</evidence>
<protein>
    <submittedName>
        <fullName evidence="3">IS891/IS1136/IS1341 transposase</fullName>
    </submittedName>
</protein>
<accession>A0ABN0FTR1</accession>
<dbReference type="EMBL" id="AKAU01000040">
    <property type="protein sequence ID" value="EIN02222.1"/>
    <property type="molecule type" value="Genomic_DNA"/>
</dbReference>
<proteinExistence type="predicted"/>
<gene>
    <name evidence="3" type="ORF">WQE_05287</name>
</gene>
<keyword evidence="4" id="KW-1185">Reference proteome</keyword>
<dbReference type="InterPro" id="IPR010095">
    <property type="entry name" value="Cas12f1-like_TNB"/>
</dbReference>
<sequence>MEDLCIKGLMRTNLARSICDAAWGELLRQLAYKAKWYGRTYWQADRYFASSRTRHACGFKLRALPLSVREWTCPACGEIHDRDKTAAKNILAAGLIATATAGRAAS</sequence>
<name>A0ABN0FTR1_9BURK</name>
<keyword evidence="1" id="KW-0238">DNA-binding</keyword>
<dbReference type="Pfam" id="PF07282">
    <property type="entry name" value="Cas12f1-like_TNB"/>
    <property type="match status" value="1"/>
</dbReference>
<comment type="caution">
    <text evidence="3">The sequence shown here is derived from an EMBL/GenBank/DDBJ whole genome shotgun (WGS) entry which is preliminary data.</text>
</comment>
<dbReference type="Proteomes" id="UP000004980">
    <property type="component" value="Unassembled WGS sequence"/>
</dbReference>
<evidence type="ECO:0000313" key="4">
    <source>
        <dbReference type="Proteomes" id="UP000004980"/>
    </source>
</evidence>
<evidence type="ECO:0000313" key="3">
    <source>
        <dbReference type="EMBL" id="EIN02222.1"/>
    </source>
</evidence>